<keyword evidence="4" id="KW-1185">Reference proteome</keyword>
<dbReference type="Proteomes" id="UP000182229">
    <property type="component" value="Unassembled WGS sequence"/>
</dbReference>
<proteinExistence type="predicted"/>
<evidence type="ECO:0000313" key="4">
    <source>
        <dbReference type="Proteomes" id="UP000182229"/>
    </source>
</evidence>
<evidence type="ECO:0000259" key="2">
    <source>
        <dbReference type="Pfam" id="PF14344"/>
    </source>
</evidence>
<reference evidence="3 4" key="2">
    <citation type="submission" date="2016-12" db="EMBL/GenBank/DDBJ databases">
        <title>Draft Genome Sequence of Cystobacter ferrugineus Strain Cbfe23.</title>
        <authorList>
            <person name="Akbar S."/>
            <person name="Dowd S.E."/>
            <person name="Stevens D.C."/>
        </authorList>
    </citation>
    <scope>NUCLEOTIDE SEQUENCE [LARGE SCALE GENOMIC DNA]</scope>
    <source>
        <strain evidence="3 4">Cbfe23</strain>
    </source>
</reference>
<evidence type="ECO:0000313" key="3">
    <source>
        <dbReference type="EMBL" id="OJH42724.1"/>
    </source>
</evidence>
<protein>
    <recommendedName>
        <fullName evidence="2">DUF4397 domain-containing protein</fullName>
    </recommendedName>
</protein>
<dbReference type="AlphaFoldDB" id="A0A1L9BK81"/>
<dbReference type="STRING" id="83449.BON30_05970"/>
<reference evidence="4" key="1">
    <citation type="submission" date="2016-11" db="EMBL/GenBank/DDBJ databases">
        <authorList>
            <person name="Shukria A."/>
            <person name="Stevens D.C."/>
        </authorList>
    </citation>
    <scope>NUCLEOTIDE SEQUENCE [LARGE SCALE GENOMIC DNA]</scope>
    <source>
        <strain evidence="4">Cbfe23</strain>
    </source>
</reference>
<dbReference type="EMBL" id="MPIN01000001">
    <property type="protein sequence ID" value="OJH42724.1"/>
    <property type="molecule type" value="Genomic_DNA"/>
</dbReference>
<feature type="region of interest" description="Disordered" evidence="1">
    <location>
        <begin position="467"/>
        <end position="497"/>
    </location>
</feature>
<evidence type="ECO:0000256" key="1">
    <source>
        <dbReference type="SAM" id="MobiDB-lite"/>
    </source>
</evidence>
<accession>A0A1L9BK81</accession>
<sequence>MMALVALLSVFTVNCGRDKETDKPDVTDNASLRFIHASPDVPEVDIYADDLETPLVSGVKYGDTTNYLPLAASSHVFHFRPAGGGAELPPLFSSAAIRLESSKPMNAVITGLLEEGSLDKSLRILPLVEDFAPSAPGMIRIRILHAGVDAPTLGIDLDGDGAPEVREFARFEDSGIAGLELEANKPLSIALTIDGTPSAAFSLPPQPEETELLVVVTGLRSIPPRLEKGLMLFVTNEAGRVGLIQQDPQVYVMNATELPEELEVFLGENEQAEAISFGELSSVIHVRPGSDTLAFFPSAPTSNRPSGAPLLAYPASELEMGERYLFVVTSRPSSSIEPAPEFRLLTLPESFAVDEENPRFQFVHAAPSLSAVDVSPLDTQRLMPAELEINDLAYTQASAPEGLPLPTVEFTLGVRLADNVSEEPMTEFYIGPGPLTAGGVFGVLATQNETQKRLILVNTRESPWTAQVLDPNDSESLSYHEDSSAEQIRAREQARAR</sequence>
<name>A0A1L9BK81_9BACT</name>
<feature type="compositionally biased region" description="Basic and acidic residues" evidence="1">
    <location>
        <begin position="478"/>
        <end position="497"/>
    </location>
</feature>
<feature type="domain" description="DUF4397" evidence="2">
    <location>
        <begin position="30"/>
        <end position="153"/>
    </location>
</feature>
<dbReference type="InterPro" id="IPR025510">
    <property type="entry name" value="DUF4397"/>
</dbReference>
<gene>
    <name evidence="3" type="ORF">BON30_05970</name>
</gene>
<feature type="domain" description="DUF4397" evidence="2">
    <location>
        <begin position="249"/>
        <end position="374"/>
    </location>
</feature>
<comment type="caution">
    <text evidence="3">The sequence shown here is derived from an EMBL/GenBank/DDBJ whole genome shotgun (WGS) entry which is preliminary data.</text>
</comment>
<organism evidence="3 4">
    <name type="scientific">Cystobacter ferrugineus</name>
    <dbReference type="NCBI Taxonomy" id="83449"/>
    <lineage>
        <taxon>Bacteria</taxon>
        <taxon>Pseudomonadati</taxon>
        <taxon>Myxococcota</taxon>
        <taxon>Myxococcia</taxon>
        <taxon>Myxococcales</taxon>
        <taxon>Cystobacterineae</taxon>
        <taxon>Archangiaceae</taxon>
        <taxon>Cystobacter</taxon>
    </lineage>
</organism>
<dbReference type="Pfam" id="PF14344">
    <property type="entry name" value="DUF4397"/>
    <property type="match status" value="2"/>
</dbReference>